<comment type="caution">
    <text evidence="1">The sequence shown here is derived from an EMBL/GenBank/DDBJ whole genome shotgun (WGS) entry which is preliminary data.</text>
</comment>
<keyword evidence="2" id="KW-1185">Reference proteome</keyword>
<evidence type="ECO:0000313" key="2">
    <source>
        <dbReference type="Proteomes" id="UP001473302"/>
    </source>
</evidence>
<reference evidence="1 2" key="1">
    <citation type="submission" date="2024-04" db="EMBL/GenBank/DDBJ databases">
        <title>genome sequences of Mucor flavus KT1a and Helicostylum pulchrum KT1b strains isolated from the surface of a dry-aged beef.</title>
        <authorList>
            <person name="Toyotome T."/>
            <person name="Hosono M."/>
            <person name="Torimaru M."/>
            <person name="Fukuda K."/>
            <person name="Mikami N."/>
        </authorList>
    </citation>
    <scope>NUCLEOTIDE SEQUENCE [LARGE SCALE GENOMIC DNA]</scope>
    <source>
        <strain evidence="1 2">KT1a</strain>
    </source>
</reference>
<accession>A0ABP9YWP2</accession>
<evidence type="ECO:0000313" key="1">
    <source>
        <dbReference type="EMBL" id="GAA5811287.1"/>
    </source>
</evidence>
<organism evidence="1 2">
    <name type="scientific">Mucor flavus</name>
    <dbReference type="NCBI Taxonomy" id="439312"/>
    <lineage>
        <taxon>Eukaryota</taxon>
        <taxon>Fungi</taxon>
        <taxon>Fungi incertae sedis</taxon>
        <taxon>Mucoromycota</taxon>
        <taxon>Mucoromycotina</taxon>
        <taxon>Mucoromycetes</taxon>
        <taxon>Mucorales</taxon>
        <taxon>Mucorineae</taxon>
        <taxon>Mucoraceae</taxon>
        <taxon>Mucor</taxon>
    </lineage>
</organism>
<sequence length="66" mass="7557">MKFTCWSQSPETLITNAPGWDEADATESEQDVKADMEPYVDPKTLKRETAEWIESHIDDDGNIEKI</sequence>
<dbReference type="EMBL" id="BAABUK010000009">
    <property type="protein sequence ID" value="GAA5811287.1"/>
    <property type="molecule type" value="Genomic_DNA"/>
</dbReference>
<protein>
    <submittedName>
        <fullName evidence="1">Uncharacterized protein</fullName>
    </submittedName>
</protein>
<proteinExistence type="predicted"/>
<dbReference type="Proteomes" id="UP001473302">
    <property type="component" value="Unassembled WGS sequence"/>
</dbReference>
<gene>
    <name evidence="1" type="ORF">MFLAVUS_004720</name>
</gene>
<name>A0ABP9YWP2_9FUNG</name>